<dbReference type="Proteomes" id="UP001168821">
    <property type="component" value="Unassembled WGS sequence"/>
</dbReference>
<keyword evidence="3" id="KW-1185">Reference proteome</keyword>
<evidence type="ECO:0000256" key="1">
    <source>
        <dbReference type="SAM" id="MobiDB-lite"/>
    </source>
</evidence>
<dbReference type="EMBL" id="JALNTZ010000002">
    <property type="protein sequence ID" value="KAJ3661164.1"/>
    <property type="molecule type" value="Genomic_DNA"/>
</dbReference>
<evidence type="ECO:0000313" key="3">
    <source>
        <dbReference type="Proteomes" id="UP001168821"/>
    </source>
</evidence>
<gene>
    <name evidence="2" type="ORF">Zmor_005574</name>
</gene>
<protein>
    <submittedName>
        <fullName evidence="2">Uncharacterized protein</fullName>
    </submittedName>
</protein>
<dbReference type="AlphaFoldDB" id="A0AA38MLZ9"/>
<comment type="caution">
    <text evidence="2">The sequence shown here is derived from an EMBL/GenBank/DDBJ whole genome shotgun (WGS) entry which is preliminary data.</text>
</comment>
<evidence type="ECO:0000313" key="2">
    <source>
        <dbReference type="EMBL" id="KAJ3661164.1"/>
    </source>
</evidence>
<name>A0AA38MLZ9_9CUCU</name>
<accession>A0AA38MLZ9</accession>
<organism evidence="2 3">
    <name type="scientific">Zophobas morio</name>
    <dbReference type="NCBI Taxonomy" id="2755281"/>
    <lineage>
        <taxon>Eukaryota</taxon>
        <taxon>Metazoa</taxon>
        <taxon>Ecdysozoa</taxon>
        <taxon>Arthropoda</taxon>
        <taxon>Hexapoda</taxon>
        <taxon>Insecta</taxon>
        <taxon>Pterygota</taxon>
        <taxon>Neoptera</taxon>
        <taxon>Endopterygota</taxon>
        <taxon>Coleoptera</taxon>
        <taxon>Polyphaga</taxon>
        <taxon>Cucujiformia</taxon>
        <taxon>Tenebrionidae</taxon>
        <taxon>Zophobas</taxon>
    </lineage>
</organism>
<feature type="region of interest" description="Disordered" evidence="1">
    <location>
        <begin position="1"/>
        <end position="39"/>
    </location>
</feature>
<proteinExistence type="predicted"/>
<reference evidence="2" key="1">
    <citation type="journal article" date="2023" name="G3 (Bethesda)">
        <title>Whole genome assemblies of Zophobas morio and Tenebrio molitor.</title>
        <authorList>
            <person name="Kaur S."/>
            <person name="Stinson S.A."/>
            <person name="diCenzo G.C."/>
        </authorList>
    </citation>
    <scope>NUCLEOTIDE SEQUENCE</scope>
    <source>
        <strain evidence="2">QUZm001</strain>
    </source>
</reference>
<feature type="region of interest" description="Disordered" evidence="1">
    <location>
        <begin position="53"/>
        <end position="77"/>
    </location>
</feature>
<sequence length="129" mass="14832">MAHRRRHPELVPAVTDRENITIKPGKSHPIKQISLTKRPPLDELSNKLIDIKPKIKKSDPAQDQNEAPKPVQPAKKENHAIVKAFSSSQLTTVLEHDPKIYNDPQMASEYQDDIFKYLHELELKYPIKP</sequence>